<dbReference type="STRING" id="909663.GCA_000512235_01947"/>
<reference evidence="1" key="1">
    <citation type="journal article" date="2020" name="Biotechnol. Biofuels">
        <title>New insights from the biogas microbiome by comprehensive genome-resolved metagenomics of nearly 1600 species originating from multiple anaerobic digesters.</title>
        <authorList>
            <person name="Campanaro S."/>
            <person name="Treu L."/>
            <person name="Rodriguez-R L.M."/>
            <person name="Kovalovszki A."/>
            <person name="Ziels R.M."/>
            <person name="Maus I."/>
            <person name="Zhu X."/>
            <person name="Kougias P.G."/>
            <person name="Basile A."/>
            <person name="Luo G."/>
            <person name="Schluter A."/>
            <person name="Konstantinidis K.T."/>
            <person name="Angelidaki I."/>
        </authorList>
    </citation>
    <scope>NUCLEOTIDE SEQUENCE</scope>
    <source>
        <strain evidence="1">AS06rmzACSIP_7</strain>
    </source>
</reference>
<sequence>MAGKIFYREREKIDEGKKQPRFKLVAVADVNLKVYGKHLRRSELEQIASAVGADLVLLTHGEKRYKEEMEDTVEIKE</sequence>
<protein>
    <submittedName>
        <fullName evidence="1">Uncharacterized protein</fullName>
    </submittedName>
</protein>
<accession>A0A351TYV1</accession>
<comment type="caution">
    <text evidence="1">The sequence shown here is derived from an EMBL/GenBank/DDBJ whole genome shotgun (WGS) entry which is preliminary data.</text>
</comment>
<dbReference type="Proteomes" id="UP000777265">
    <property type="component" value="Unassembled WGS sequence"/>
</dbReference>
<proteinExistence type="predicted"/>
<evidence type="ECO:0000313" key="2">
    <source>
        <dbReference type="Proteomes" id="UP000777265"/>
    </source>
</evidence>
<dbReference type="EMBL" id="JAAYEE010000135">
    <property type="protein sequence ID" value="NLW35503.1"/>
    <property type="molecule type" value="Genomic_DNA"/>
</dbReference>
<dbReference type="AlphaFoldDB" id="A0A351TYV1"/>
<reference evidence="1" key="2">
    <citation type="submission" date="2020-01" db="EMBL/GenBank/DDBJ databases">
        <authorList>
            <person name="Campanaro S."/>
        </authorList>
    </citation>
    <scope>NUCLEOTIDE SEQUENCE</scope>
    <source>
        <strain evidence="1">AS06rmzACSIP_7</strain>
    </source>
</reference>
<evidence type="ECO:0000313" key="1">
    <source>
        <dbReference type="EMBL" id="NLW35503.1"/>
    </source>
</evidence>
<name>A0A351TYV1_9BACT</name>
<organism evidence="1 2">
    <name type="scientific">Syntrophorhabdus aromaticivorans</name>
    <dbReference type="NCBI Taxonomy" id="328301"/>
    <lineage>
        <taxon>Bacteria</taxon>
        <taxon>Pseudomonadati</taxon>
        <taxon>Thermodesulfobacteriota</taxon>
        <taxon>Syntrophorhabdia</taxon>
        <taxon>Syntrophorhabdales</taxon>
        <taxon>Syntrophorhabdaceae</taxon>
        <taxon>Syntrophorhabdus</taxon>
    </lineage>
</organism>
<gene>
    <name evidence="1" type="ORF">GXY80_08505</name>
</gene>